<protein>
    <submittedName>
        <fullName evidence="1">Uncharacterized protein</fullName>
    </submittedName>
</protein>
<sequence length="100" mass="11436">MSLDKDPPINFSLHCPGQNVGKILFHFIVADKRLAKYFFTSLSRTKGCQNTFLLHCRGQKVVKTFFHFIVPDKTLPKYFFTSLSLDKSPPINFSGHFPGK</sequence>
<evidence type="ECO:0000313" key="1">
    <source>
        <dbReference type="EMBL" id="RIJ45892.1"/>
    </source>
</evidence>
<accession>A0A399STM3</accession>
<comment type="caution">
    <text evidence="1">The sequence shown here is derived from an EMBL/GenBank/DDBJ whole genome shotgun (WGS) entry which is preliminary data.</text>
</comment>
<gene>
    <name evidence="1" type="ORF">D1614_21530</name>
</gene>
<dbReference type="EMBL" id="QWGR01000019">
    <property type="protein sequence ID" value="RIJ45892.1"/>
    <property type="molecule type" value="Genomic_DNA"/>
</dbReference>
<name>A0A399STM3_9BACT</name>
<reference evidence="1 2" key="1">
    <citation type="submission" date="2018-08" db="EMBL/GenBank/DDBJ databases">
        <title>Pallidiluteibacterium maritimus gen. nov., sp. nov., isolated from coastal sediment.</title>
        <authorList>
            <person name="Zhou L.Y."/>
        </authorList>
    </citation>
    <scope>NUCLEOTIDE SEQUENCE [LARGE SCALE GENOMIC DNA]</scope>
    <source>
        <strain evidence="1 2">XSD2</strain>
    </source>
</reference>
<dbReference type="AlphaFoldDB" id="A0A399STM3"/>
<dbReference type="Proteomes" id="UP000265926">
    <property type="component" value="Unassembled WGS sequence"/>
</dbReference>
<proteinExistence type="predicted"/>
<organism evidence="1 2">
    <name type="scientific">Maribellus luteus</name>
    <dbReference type="NCBI Taxonomy" id="2305463"/>
    <lineage>
        <taxon>Bacteria</taxon>
        <taxon>Pseudomonadati</taxon>
        <taxon>Bacteroidota</taxon>
        <taxon>Bacteroidia</taxon>
        <taxon>Marinilabiliales</taxon>
        <taxon>Prolixibacteraceae</taxon>
        <taxon>Maribellus</taxon>
    </lineage>
</organism>
<evidence type="ECO:0000313" key="2">
    <source>
        <dbReference type="Proteomes" id="UP000265926"/>
    </source>
</evidence>
<keyword evidence="2" id="KW-1185">Reference proteome</keyword>